<comment type="caution">
    <text evidence="2">The sequence shown here is derived from an EMBL/GenBank/DDBJ whole genome shotgun (WGS) entry which is preliminary data.</text>
</comment>
<name>A0A9W6Y7K0_9STRA</name>
<reference evidence="2" key="1">
    <citation type="submission" date="2023-04" db="EMBL/GenBank/DDBJ databases">
        <title>Phytophthora fragariaefolia NBRC 109709.</title>
        <authorList>
            <person name="Ichikawa N."/>
            <person name="Sato H."/>
            <person name="Tonouchi N."/>
        </authorList>
    </citation>
    <scope>NUCLEOTIDE SEQUENCE</scope>
    <source>
        <strain evidence="2">NBRC 109709</strain>
    </source>
</reference>
<dbReference type="Proteomes" id="UP001165121">
    <property type="component" value="Unassembled WGS sequence"/>
</dbReference>
<evidence type="ECO:0000256" key="1">
    <source>
        <dbReference type="SAM" id="MobiDB-lite"/>
    </source>
</evidence>
<feature type="region of interest" description="Disordered" evidence="1">
    <location>
        <begin position="1"/>
        <end position="146"/>
    </location>
</feature>
<organism evidence="2 3">
    <name type="scientific">Phytophthora fragariaefolia</name>
    <dbReference type="NCBI Taxonomy" id="1490495"/>
    <lineage>
        <taxon>Eukaryota</taxon>
        <taxon>Sar</taxon>
        <taxon>Stramenopiles</taxon>
        <taxon>Oomycota</taxon>
        <taxon>Peronosporomycetes</taxon>
        <taxon>Peronosporales</taxon>
        <taxon>Peronosporaceae</taxon>
        <taxon>Phytophthora</taxon>
    </lineage>
</organism>
<dbReference type="AlphaFoldDB" id="A0A9W6Y7K0"/>
<gene>
    <name evidence="2" type="ORF">Pfra01_002508100</name>
</gene>
<dbReference type="EMBL" id="BSXT01004656">
    <property type="protein sequence ID" value="GMF58420.1"/>
    <property type="molecule type" value="Genomic_DNA"/>
</dbReference>
<protein>
    <submittedName>
        <fullName evidence="2">Unnamed protein product</fullName>
    </submittedName>
</protein>
<feature type="compositionally biased region" description="Acidic residues" evidence="1">
    <location>
        <begin position="99"/>
        <end position="115"/>
    </location>
</feature>
<keyword evidence="3" id="KW-1185">Reference proteome</keyword>
<evidence type="ECO:0000313" key="2">
    <source>
        <dbReference type="EMBL" id="GMF58420.1"/>
    </source>
</evidence>
<proteinExistence type="predicted"/>
<accession>A0A9W6Y7K0</accession>
<sequence length="146" mass="15405">MQAAGKKPAKTRTPCPKKAAAKATHQLVTHSPHLSDGDVTAGTPEDAVSNAVAAFEATTPVATPPALPASSSRPPRHSNNKSRQASIALSRKRRCGILQEDDEEREEAGDSEDKADEQPQAPRVPPRCTVDGDANLMRGGRKLAPV</sequence>
<evidence type="ECO:0000313" key="3">
    <source>
        <dbReference type="Proteomes" id="UP001165121"/>
    </source>
</evidence>
<feature type="compositionally biased region" description="Low complexity" evidence="1">
    <location>
        <begin position="11"/>
        <end position="24"/>
    </location>
</feature>